<evidence type="ECO:0000313" key="4">
    <source>
        <dbReference type="Proteomes" id="UP001235303"/>
    </source>
</evidence>
<sequence length="129" mass="13889">MKRSATAIALTLSLAFIPSPAKPNPAATLAIPACASFLPGCVVLGTVAIAGSLYWVYQDAKGLWVAPIIDPENPEGWELGEEMTVTAENEREARDLCKRAARRYGKTYLGLREAGETIGGGKTYVCRFR</sequence>
<name>A0ABT7APV0_9CYAN</name>
<comment type="caution">
    <text evidence="3">The sequence shown here is derived from an EMBL/GenBank/DDBJ whole genome shotgun (WGS) entry which is preliminary data.</text>
</comment>
<accession>A0ABT7APV0</accession>
<evidence type="ECO:0000256" key="1">
    <source>
        <dbReference type="SAM" id="Phobius"/>
    </source>
</evidence>
<organism evidence="3 4">
    <name type="scientific">Roseofilum acuticapitatum BLCC-M154</name>
    <dbReference type="NCBI Taxonomy" id="3022444"/>
    <lineage>
        <taxon>Bacteria</taxon>
        <taxon>Bacillati</taxon>
        <taxon>Cyanobacteriota</taxon>
        <taxon>Cyanophyceae</taxon>
        <taxon>Desertifilales</taxon>
        <taxon>Desertifilaceae</taxon>
        <taxon>Roseofilum</taxon>
        <taxon>Roseofilum acuticapitatum</taxon>
    </lineage>
</organism>
<reference evidence="3 4" key="1">
    <citation type="submission" date="2023-01" db="EMBL/GenBank/DDBJ databases">
        <title>Novel diversity within Roseofilum (Cyanobacteria; Desertifilaceae) from marine benthic mats with descriptions of four novel species.</title>
        <authorList>
            <person name="Wang Y."/>
            <person name="Berthold D.E."/>
            <person name="Hu J."/>
            <person name="Lefler F.W."/>
            <person name="Laughinghouse H.D. IV."/>
        </authorList>
    </citation>
    <scope>NUCLEOTIDE SEQUENCE [LARGE SCALE GENOMIC DNA]</scope>
    <source>
        <strain evidence="3 4">BLCC-M154</strain>
    </source>
</reference>
<feature type="transmembrane region" description="Helical" evidence="1">
    <location>
        <begin position="37"/>
        <end position="57"/>
    </location>
</feature>
<gene>
    <name evidence="3" type="ORF">PMG71_05770</name>
</gene>
<evidence type="ECO:0000313" key="3">
    <source>
        <dbReference type="EMBL" id="MDJ1168928.1"/>
    </source>
</evidence>
<dbReference type="Proteomes" id="UP001235303">
    <property type="component" value="Unassembled WGS sequence"/>
</dbReference>
<keyword evidence="1" id="KW-1133">Transmembrane helix</keyword>
<keyword evidence="4" id="KW-1185">Reference proteome</keyword>
<keyword evidence="1" id="KW-0812">Transmembrane</keyword>
<proteinExistence type="predicted"/>
<evidence type="ECO:0000256" key="2">
    <source>
        <dbReference type="SAM" id="SignalP"/>
    </source>
</evidence>
<evidence type="ECO:0008006" key="5">
    <source>
        <dbReference type="Google" id="ProtNLM"/>
    </source>
</evidence>
<keyword evidence="1" id="KW-0472">Membrane</keyword>
<dbReference type="RefSeq" id="WP_283752692.1">
    <property type="nucleotide sequence ID" value="NZ_JAQOSP010000039.1"/>
</dbReference>
<protein>
    <recommendedName>
        <fullName evidence="5">DUF4189 domain-containing protein</fullName>
    </recommendedName>
</protein>
<dbReference type="EMBL" id="JAQOSP010000039">
    <property type="protein sequence ID" value="MDJ1168928.1"/>
    <property type="molecule type" value="Genomic_DNA"/>
</dbReference>
<feature type="chain" id="PRO_5045958646" description="DUF4189 domain-containing protein" evidence="2">
    <location>
        <begin position="22"/>
        <end position="129"/>
    </location>
</feature>
<feature type="signal peptide" evidence="2">
    <location>
        <begin position="1"/>
        <end position="21"/>
    </location>
</feature>
<keyword evidence="2" id="KW-0732">Signal</keyword>